<evidence type="ECO:0000256" key="12">
    <source>
        <dbReference type="ARBA" id="ARBA00023264"/>
    </source>
</evidence>
<evidence type="ECO:0000256" key="1">
    <source>
        <dbReference type="ARBA" id="ARBA00004141"/>
    </source>
</evidence>
<keyword evidence="12" id="KW-1208">Phospholipid metabolism</keyword>
<comment type="pathway">
    <text evidence="2">Phospholipid metabolism; phosphatidylglycerol biosynthesis; phosphatidylglycerol from CDP-diacylglycerol: step 1/2.</text>
</comment>
<evidence type="ECO:0000256" key="9">
    <source>
        <dbReference type="ARBA" id="ARBA00023098"/>
    </source>
</evidence>
<dbReference type="InterPro" id="IPR043130">
    <property type="entry name" value="CDP-OH_PTrfase_TM_dom"/>
</dbReference>
<name>A0A1I4AT93_9PROT</name>
<dbReference type="EMBL" id="FOSP01000010">
    <property type="protein sequence ID" value="SFK59147.1"/>
    <property type="molecule type" value="Genomic_DNA"/>
</dbReference>
<evidence type="ECO:0000256" key="4">
    <source>
        <dbReference type="ARBA" id="ARBA00013170"/>
    </source>
</evidence>
<sequence>MLKHLPNLLTLLRLILAFVFPFASEQYRLVILMVALATEYLDGAFSRWFNLHTSLGALLDPVADKCFVLSVAVVMFLETDISWWQFLLFGARDIAVFCGALFVAWEKNWRAFFNVVPRILGKVATAFQFLLFLSFVGLNMIPQWLLVSAILISILSAVDYTYLFFKNNFYREMKDA</sequence>
<dbReference type="InterPro" id="IPR050324">
    <property type="entry name" value="CDP-alcohol_PTase-I"/>
</dbReference>
<dbReference type="InterPro" id="IPR000462">
    <property type="entry name" value="CDP-OH_P_trans"/>
</dbReference>
<dbReference type="Proteomes" id="UP000199533">
    <property type="component" value="Unassembled WGS sequence"/>
</dbReference>
<evidence type="ECO:0000256" key="5">
    <source>
        <dbReference type="ARBA" id="ARBA00014944"/>
    </source>
</evidence>
<keyword evidence="9" id="KW-0443">Lipid metabolism</keyword>
<dbReference type="InterPro" id="IPR004570">
    <property type="entry name" value="Phosphatidylglycerol_P_synth"/>
</dbReference>
<evidence type="ECO:0000256" key="6">
    <source>
        <dbReference type="ARBA" id="ARBA00022516"/>
    </source>
</evidence>
<keyword evidence="7 14" id="KW-0812">Transmembrane</keyword>
<dbReference type="GO" id="GO:0016020">
    <property type="term" value="C:membrane"/>
    <property type="evidence" value="ECO:0007669"/>
    <property type="project" value="UniProtKB-SubCell"/>
</dbReference>
<evidence type="ECO:0000313" key="15">
    <source>
        <dbReference type="EMBL" id="SFK59147.1"/>
    </source>
</evidence>
<dbReference type="Gene3D" id="1.20.120.1760">
    <property type="match status" value="1"/>
</dbReference>
<dbReference type="OrthoDB" id="9796672at2"/>
<dbReference type="AlphaFoldDB" id="A0A1I4AT93"/>
<comment type="subcellular location">
    <subcellularLocation>
        <location evidence="1">Membrane</location>
        <topology evidence="1">Multi-pass membrane protein</topology>
    </subcellularLocation>
</comment>
<keyword evidence="16" id="KW-1185">Reference proteome</keyword>
<feature type="transmembrane region" description="Helical" evidence="14">
    <location>
        <begin position="115"/>
        <end position="138"/>
    </location>
</feature>
<dbReference type="PIRSF" id="PIRSF000847">
    <property type="entry name" value="Phos_ph_gly_syn"/>
    <property type="match status" value="1"/>
</dbReference>
<evidence type="ECO:0000256" key="7">
    <source>
        <dbReference type="ARBA" id="ARBA00022692"/>
    </source>
</evidence>
<comment type="similarity">
    <text evidence="3">Belongs to the CDP-alcohol phosphatidyltransferase class-I family.</text>
</comment>
<keyword evidence="15" id="KW-0808">Transferase</keyword>
<feature type="transmembrane region" description="Helical" evidence="14">
    <location>
        <begin position="144"/>
        <end position="165"/>
    </location>
</feature>
<dbReference type="Pfam" id="PF01066">
    <property type="entry name" value="CDP-OH_P_transf"/>
    <property type="match status" value="1"/>
</dbReference>
<keyword evidence="11" id="KW-0594">Phospholipid biosynthesis</keyword>
<comment type="catalytic activity">
    <reaction evidence="13">
        <text>a CDP-1,2-diacyl-sn-glycerol + sn-glycerol 3-phosphate = a 1,2-diacyl-sn-glycero-3-phospho-(1'-sn-glycero-3'-phosphate) + CMP + H(+)</text>
        <dbReference type="Rhea" id="RHEA:12593"/>
        <dbReference type="ChEBI" id="CHEBI:15378"/>
        <dbReference type="ChEBI" id="CHEBI:57597"/>
        <dbReference type="ChEBI" id="CHEBI:58332"/>
        <dbReference type="ChEBI" id="CHEBI:60110"/>
        <dbReference type="ChEBI" id="CHEBI:60377"/>
        <dbReference type="EC" id="2.7.8.5"/>
    </reaction>
</comment>
<dbReference type="PANTHER" id="PTHR14269:SF11">
    <property type="entry name" value="CDP-DIACYLGLYCEROL--GLYCEROL-3-PHOSPHATE 3-PHOSPHATIDYLTRANSFERASE"/>
    <property type="match status" value="1"/>
</dbReference>
<gene>
    <name evidence="15" type="ORF">SAMN05216302_10103</name>
</gene>
<accession>A0A1I4AT93</accession>
<proteinExistence type="inferred from homology"/>
<evidence type="ECO:0000256" key="2">
    <source>
        <dbReference type="ARBA" id="ARBA00005042"/>
    </source>
</evidence>
<evidence type="ECO:0000256" key="8">
    <source>
        <dbReference type="ARBA" id="ARBA00022989"/>
    </source>
</evidence>
<keyword evidence="8 14" id="KW-1133">Transmembrane helix</keyword>
<dbReference type="EC" id="2.7.8.5" evidence="4"/>
<feature type="transmembrane region" description="Helical" evidence="14">
    <location>
        <begin position="83"/>
        <end position="103"/>
    </location>
</feature>
<organism evidence="15 16">
    <name type="scientific">Nitrosomonas aestuarii</name>
    <dbReference type="NCBI Taxonomy" id="52441"/>
    <lineage>
        <taxon>Bacteria</taxon>
        <taxon>Pseudomonadati</taxon>
        <taxon>Pseudomonadota</taxon>
        <taxon>Betaproteobacteria</taxon>
        <taxon>Nitrosomonadales</taxon>
        <taxon>Nitrosomonadaceae</taxon>
        <taxon>Nitrosomonas</taxon>
    </lineage>
</organism>
<evidence type="ECO:0000256" key="14">
    <source>
        <dbReference type="SAM" id="Phobius"/>
    </source>
</evidence>
<keyword evidence="10 14" id="KW-0472">Membrane</keyword>
<evidence type="ECO:0000256" key="10">
    <source>
        <dbReference type="ARBA" id="ARBA00023136"/>
    </source>
</evidence>
<evidence type="ECO:0000256" key="11">
    <source>
        <dbReference type="ARBA" id="ARBA00023209"/>
    </source>
</evidence>
<evidence type="ECO:0000256" key="3">
    <source>
        <dbReference type="ARBA" id="ARBA00010441"/>
    </source>
</evidence>
<keyword evidence="6" id="KW-0444">Lipid biosynthesis</keyword>
<protein>
    <recommendedName>
        <fullName evidence="5">CDP-diacylglycerol--glycerol-3-phosphate 3-phosphatidyltransferase</fullName>
        <ecNumber evidence="4">2.7.8.5</ecNumber>
    </recommendedName>
</protein>
<dbReference type="PANTHER" id="PTHR14269">
    <property type="entry name" value="CDP-DIACYLGLYCEROL--GLYCEROL-3-PHOSPHATE 3-PHOSPHATIDYLTRANSFERASE-RELATED"/>
    <property type="match status" value="1"/>
</dbReference>
<reference evidence="16" key="1">
    <citation type="submission" date="2016-10" db="EMBL/GenBank/DDBJ databases">
        <authorList>
            <person name="Varghese N."/>
            <person name="Submissions S."/>
        </authorList>
    </citation>
    <scope>NUCLEOTIDE SEQUENCE [LARGE SCALE GENOMIC DNA]</scope>
    <source>
        <strain evidence="16">Nm69</strain>
    </source>
</reference>
<dbReference type="GO" id="GO:0008444">
    <property type="term" value="F:CDP-diacylglycerol-glycerol-3-phosphate 3-phosphatidyltransferase activity"/>
    <property type="evidence" value="ECO:0007669"/>
    <property type="project" value="UniProtKB-EC"/>
</dbReference>
<dbReference type="GO" id="GO:0046474">
    <property type="term" value="P:glycerophospholipid biosynthetic process"/>
    <property type="evidence" value="ECO:0007669"/>
    <property type="project" value="TreeGrafter"/>
</dbReference>
<dbReference type="STRING" id="52441.SAMN05216302_10103"/>
<dbReference type="RefSeq" id="WP_090698813.1">
    <property type="nucleotide sequence ID" value="NZ_FOSP01000010.1"/>
</dbReference>
<evidence type="ECO:0000256" key="13">
    <source>
        <dbReference type="ARBA" id="ARBA00048586"/>
    </source>
</evidence>
<evidence type="ECO:0000313" key="16">
    <source>
        <dbReference type="Proteomes" id="UP000199533"/>
    </source>
</evidence>